<protein>
    <submittedName>
        <fullName evidence="5">HTH domain-containing protein</fullName>
    </submittedName>
</protein>
<comment type="caution">
    <text evidence="5">The sequence shown here is derived from an EMBL/GenBank/DDBJ whole genome shotgun (WGS) entry which is preliminary data.</text>
</comment>
<evidence type="ECO:0000313" key="5">
    <source>
        <dbReference type="EMBL" id="MDZ5000472.1"/>
    </source>
</evidence>
<dbReference type="InterPro" id="IPR050661">
    <property type="entry name" value="BglG_antiterminators"/>
</dbReference>
<dbReference type="Pfam" id="PF05043">
    <property type="entry name" value="Mga"/>
    <property type="match status" value="1"/>
</dbReference>
<evidence type="ECO:0000259" key="3">
    <source>
        <dbReference type="Pfam" id="PF05043"/>
    </source>
</evidence>
<dbReference type="RefSeq" id="WP_322458743.1">
    <property type="nucleotide sequence ID" value="NZ_WNVC01000351.1"/>
</dbReference>
<feature type="non-terminal residue" evidence="5">
    <location>
        <position position="207"/>
    </location>
</feature>
<evidence type="ECO:0000259" key="4">
    <source>
        <dbReference type="Pfam" id="PF08279"/>
    </source>
</evidence>
<reference evidence="5" key="1">
    <citation type="submission" date="2019-11" db="EMBL/GenBank/DDBJ databases">
        <title>Characterization of Clostridium perfringens isolates from swine manure treated agricultural soils.</title>
        <authorList>
            <person name="Wushke S.T."/>
        </authorList>
    </citation>
    <scope>NUCLEOTIDE SEQUENCE</scope>
    <source>
        <strain evidence="5">X26</strain>
    </source>
</reference>
<evidence type="ECO:0000256" key="2">
    <source>
        <dbReference type="ARBA" id="ARBA00023163"/>
    </source>
</evidence>
<dbReference type="InterPro" id="IPR013196">
    <property type="entry name" value="HTH_11"/>
</dbReference>
<dbReference type="AlphaFoldDB" id="A0AAW9I7M5"/>
<accession>A0AAW9I7M5</accession>
<organism evidence="5 6">
    <name type="scientific">Clostridium perfringens</name>
    <dbReference type="NCBI Taxonomy" id="1502"/>
    <lineage>
        <taxon>Bacteria</taxon>
        <taxon>Bacillati</taxon>
        <taxon>Bacillota</taxon>
        <taxon>Clostridia</taxon>
        <taxon>Eubacteriales</taxon>
        <taxon>Clostridiaceae</taxon>
        <taxon>Clostridium</taxon>
    </lineage>
</organism>
<dbReference type="InterPro" id="IPR036388">
    <property type="entry name" value="WH-like_DNA-bd_sf"/>
</dbReference>
<dbReference type="EMBL" id="WNVC01000351">
    <property type="protein sequence ID" value="MDZ5000472.1"/>
    <property type="molecule type" value="Genomic_DNA"/>
</dbReference>
<feature type="domain" description="Mga helix-turn-helix" evidence="3">
    <location>
        <begin position="96"/>
        <end position="165"/>
    </location>
</feature>
<proteinExistence type="predicted"/>
<dbReference type="Proteomes" id="UP001291306">
    <property type="component" value="Unassembled WGS sequence"/>
</dbReference>
<dbReference type="SUPFAM" id="SSF46785">
    <property type="entry name" value="Winged helix' DNA-binding domain"/>
    <property type="match status" value="1"/>
</dbReference>
<dbReference type="Gene3D" id="1.10.10.10">
    <property type="entry name" value="Winged helix-like DNA-binding domain superfamily/Winged helix DNA-binding domain"/>
    <property type="match status" value="2"/>
</dbReference>
<dbReference type="InterPro" id="IPR036390">
    <property type="entry name" value="WH_DNA-bd_sf"/>
</dbReference>
<dbReference type="InterPro" id="IPR007737">
    <property type="entry name" value="Mga_HTH"/>
</dbReference>
<keyword evidence="1" id="KW-0805">Transcription regulation</keyword>
<gene>
    <name evidence="5" type="ORF">GNF79_15630</name>
</gene>
<evidence type="ECO:0000256" key="1">
    <source>
        <dbReference type="ARBA" id="ARBA00023015"/>
    </source>
</evidence>
<feature type="domain" description="Helix-turn-helix type 11" evidence="4">
    <location>
        <begin position="5"/>
        <end position="61"/>
    </location>
</feature>
<dbReference type="PANTHER" id="PTHR30185">
    <property type="entry name" value="CRYPTIC BETA-GLUCOSIDE BGL OPERON ANTITERMINATOR"/>
    <property type="match status" value="1"/>
</dbReference>
<name>A0AAW9I7M5_CLOPF</name>
<evidence type="ECO:0000313" key="6">
    <source>
        <dbReference type="Proteomes" id="UP001291306"/>
    </source>
</evidence>
<keyword evidence="2" id="KW-0804">Transcription</keyword>
<dbReference type="Pfam" id="PF08279">
    <property type="entry name" value="HTH_11"/>
    <property type="match status" value="1"/>
</dbReference>
<sequence length="207" mass="23837">MSNNRVLNIVNLLLQSDNYITIDTISKELDVSNKTIRNDLKLVEEWLKENDLKLIKKTGVGVTIEGERVSKLHILNLVESKNKKLVDFSPEARKLYLAMRLITSTENCRVYELANDLYVSRATIHKDLLSLSPILDNHKIKLNRKNNNGISITGKERNLRNLLIELMLNDNGYETFINIIKNAAYQCDGSFVFSGIDYIDDEYKEFI</sequence>
<dbReference type="PANTHER" id="PTHR30185:SF18">
    <property type="entry name" value="TRANSCRIPTIONAL REGULATOR MTLR"/>
    <property type="match status" value="1"/>
</dbReference>